<name>A0A3D9SPS9_9BACL</name>
<dbReference type="AlphaFoldDB" id="A0A3D9SPS9"/>
<evidence type="ECO:0000313" key="2">
    <source>
        <dbReference type="Proteomes" id="UP000256304"/>
    </source>
</evidence>
<organism evidence="1 2">
    <name type="scientific">Paenibacillus taihuensis</name>
    <dbReference type="NCBI Taxonomy" id="1156355"/>
    <lineage>
        <taxon>Bacteria</taxon>
        <taxon>Bacillati</taxon>
        <taxon>Bacillota</taxon>
        <taxon>Bacilli</taxon>
        <taxon>Bacillales</taxon>
        <taxon>Paenibacillaceae</taxon>
        <taxon>Paenibacillus</taxon>
    </lineage>
</organism>
<evidence type="ECO:0000313" key="1">
    <source>
        <dbReference type="EMBL" id="REE94574.1"/>
    </source>
</evidence>
<accession>A0A3D9SPS9</accession>
<proteinExistence type="predicted"/>
<gene>
    <name evidence="1" type="ORF">A8990_101370</name>
</gene>
<dbReference type="Proteomes" id="UP000256304">
    <property type="component" value="Unassembled WGS sequence"/>
</dbReference>
<keyword evidence="2" id="KW-1185">Reference proteome</keyword>
<comment type="caution">
    <text evidence="1">The sequence shown here is derived from an EMBL/GenBank/DDBJ whole genome shotgun (WGS) entry which is preliminary data.</text>
</comment>
<dbReference type="EMBL" id="QTTN01000001">
    <property type="protein sequence ID" value="REE94574.1"/>
    <property type="molecule type" value="Genomic_DNA"/>
</dbReference>
<sequence length="59" mass="6968">MFRCMLDQMQMVVFIQTFRAVPDQQYAANFILDGERNSDGSLQLLHEHYGIVWPQSFPF</sequence>
<protein>
    <submittedName>
        <fullName evidence="1">Uncharacterized protein</fullName>
    </submittedName>
</protein>
<reference evidence="1 2" key="1">
    <citation type="submission" date="2018-08" db="EMBL/GenBank/DDBJ databases">
        <title>Genomic Encyclopedia of Type Strains, Phase III (KMG-III): the genomes of soil and plant-associated and newly described type strains.</title>
        <authorList>
            <person name="Whitman W."/>
        </authorList>
    </citation>
    <scope>NUCLEOTIDE SEQUENCE [LARGE SCALE GENOMIC DNA]</scope>
    <source>
        <strain evidence="1 2">CGMCC 1.10966</strain>
    </source>
</reference>